<feature type="transmembrane region" description="Helical" evidence="7">
    <location>
        <begin position="124"/>
        <end position="143"/>
    </location>
</feature>
<keyword evidence="4 7" id="KW-1133">Transmembrane helix</keyword>
<gene>
    <name evidence="8" type="ORF">NKR19_g10416</name>
</gene>
<evidence type="ECO:0000256" key="1">
    <source>
        <dbReference type="ARBA" id="ARBA00004141"/>
    </source>
</evidence>
<feature type="compositionally biased region" description="Polar residues" evidence="6">
    <location>
        <begin position="44"/>
        <end position="58"/>
    </location>
</feature>
<dbReference type="PANTHER" id="PTHR21236:SF2">
    <property type="entry name" value="PROTEIN YIPF"/>
    <property type="match status" value="1"/>
</dbReference>
<dbReference type="GO" id="GO:0048280">
    <property type="term" value="P:vesicle fusion with Golgi apparatus"/>
    <property type="evidence" value="ECO:0007669"/>
    <property type="project" value="TreeGrafter"/>
</dbReference>
<name>A0AA38VCL2_9PEZI</name>
<reference evidence="8" key="1">
    <citation type="submission" date="2022-07" db="EMBL/GenBank/DDBJ databases">
        <title>Fungi with potential for degradation of polypropylene.</title>
        <authorList>
            <person name="Gostincar C."/>
        </authorList>
    </citation>
    <scope>NUCLEOTIDE SEQUENCE</scope>
    <source>
        <strain evidence="8">EXF-13287</strain>
    </source>
</reference>
<evidence type="ECO:0008006" key="10">
    <source>
        <dbReference type="Google" id="ProtNLM"/>
    </source>
</evidence>
<dbReference type="GO" id="GO:0005802">
    <property type="term" value="C:trans-Golgi network"/>
    <property type="evidence" value="ECO:0007669"/>
    <property type="project" value="TreeGrafter"/>
</dbReference>
<evidence type="ECO:0000313" key="8">
    <source>
        <dbReference type="EMBL" id="KAJ9129310.1"/>
    </source>
</evidence>
<evidence type="ECO:0000256" key="7">
    <source>
        <dbReference type="SAM" id="Phobius"/>
    </source>
</evidence>
<evidence type="ECO:0000256" key="3">
    <source>
        <dbReference type="ARBA" id="ARBA00022692"/>
    </source>
</evidence>
<dbReference type="Proteomes" id="UP001174691">
    <property type="component" value="Unassembled WGS sequence"/>
</dbReference>
<sequence>NILVPPVKRVRLQQTQYSPHPPGGGPSSNTVPPSNTPSYPGAPATSSSHDPNDPNNLSQTLTFARSASVLGYCLLPLVATSLLGIVMPLDTPAGMVFVCLAILWSTYSASGMFIATARMRGMRALVAYPLALFYVGFGIMGVFSSRGSGAAGLRAAVPIAGS</sequence>
<evidence type="ECO:0000313" key="9">
    <source>
        <dbReference type="Proteomes" id="UP001174691"/>
    </source>
</evidence>
<dbReference type="AlphaFoldDB" id="A0AA38VCL2"/>
<dbReference type="GO" id="GO:0016020">
    <property type="term" value="C:membrane"/>
    <property type="evidence" value="ECO:0007669"/>
    <property type="project" value="UniProtKB-SubCell"/>
</dbReference>
<evidence type="ECO:0000256" key="5">
    <source>
        <dbReference type="ARBA" id="ARBA00023136"/>
    </source>
</evidence>
<dbReference type="PANTHER" id="PTHR21236">
    <property type="entry name" value="GOLGI MEMBRANE PROTEIN YIP1"/>
    <property type="match status" value="1"/>
</dbReference>
<feature type="non-terminal residue" evidence="8">
    <location>
        <position position="1"/>
    </location>
</feature>
<feature type="region of interest" description="Disordered" evidence="6">
    <location>
        <begin position="1"/>
        <end position="58"/>
    </location>
</feature>
<comment type="similarity">
    <text evidence="2">Belongs to the YIP1 family.</text>
</comment>
<feature type="transmembrane region" description="Helical" evidence="7">
    <location>
        <begin position="95"/>
        <end position="117"/>
    </location>
</feature>
<evidence type="ECO:0000256" key="2">
    <source>
        <dbReference type="ARBA" id="ARBA00010596"/>
    </source>
</evidence>
<comment type="subcellular location">
    <subcellularLocation>
        <location evidence="1">Membrane</location>
        <topology evidence="1">Multi-pass membrane protein</topology>
    </subcellularLocation>
</comment>
<dbReference type="GO" id="GO:0006888">
    <property type="term" value="P:endoplasmic reticulum to Golgi vesicle-mediated transport"/>
    <property type="evidence" value="ECO:0007669"/>
    <property type="project" value="InterPro"/>
</dbReference>
<comment type="caution">
    <text evidence="8">The sequence shown here is derived from an EMBL/GenBank/DDBJ whole genome shotgun (WGS) entry which is preliminary data.</text>
</comment>
<feature type="compositionally biased region" description="Low complexity" evidence="6">
    <location>
        <begin position="27"/>
        <end position="39"/>
    </location>
</feature>
<dbReference type="EMBL" id="JANBVN010000375">
    <property type="protein sequence ID" value="KAJ9129310.1"/>
    <property type="molecule type" value="Genomic_DNA"/>
</dbReference>
<protein>
    <recommendedName>
        <fullName evidence="10">Protein YIP</fullName>
    </recommendedName>
</protein>
<feature type="transmembrane region" description="Helical" evidence="7">
    <location>
        <begin position="69"/>
        <end position="89"/>
    </location>
</feature>
<proteinExistence type="inferred from homology"/>
<keyword evidence="3 7" id="KW-0812">Transmembrane</keyword>
<evidence type="ECO:0000256" key="4">
    <source>
        <dbReference type="ARBA" id="ARBA00022989"/>
    </source>
</evidence>
<keyword evidence="5 7" id="KW-0472">Membrane</keyword>
<evidence type="ECO:0000256" key="6">
    <source>
        <dbReference type="SAM" id="MobiDB-lite"/>
    </source>
</evidence>
<keyword evidence="9" id="KW-1185">Reference proteome</keyword>
<organism evidence="8 9">
    <name type="scientific">Coniochaeta hoffmannii</name>
    <dbReference type="NCBI Taxonomy" id="91930"/>
    <lineage>
        <taxon>Eukaryota</taxon>
        <taxon>Fungi</taxon>
        <taxon>Dikarya</taxon>
        <taxon>Ascomycota</taxon>
        <taxon>Pezizomycotina</taxon>
        <taxon>Sordariomycetes</taxon>
        <taxon>Sordariomycetidae</taxon>
        <taxon>Coniochaetales</taxon>
        <taxon>Coniochaetaceae</taxon>
        <taxon>Coniochaeta</taxon>
    </lineage>
</organism>
<dbReference type="InterPro" id="IPR045231">
    <property type="entry name" value="Yip1/4-like"/>
</dbReference>
<accession>A0AA38VCL2</accession>